<keyword evidence="2" id="KW-0812">Transmembrane</keyword>
<name>C8NG03_9LACT</name>
<dbReference type="STRING" id="638301.HMPREF0444_0848"/>
<keyword evidence="2" id="KW-0472">Membrane</keyword>
<keyword evidence="4" id="KW-0328">Glycosyltransferase</keyword>
<evidence type="ECO:0000259" key="3">
    <source>
        <dbReference type="Pfam" id="PF02397"/>
    </source>
</evidence>
<dbReference type="EC" id="2.4.1.-" evidence="4"/>
<evidence type="ECO:0000313" key="5">
    <source>
        <dbReference type="Proteomes" id="UP000005926"/>
    </source>
</evidence>
<dbReference type="Proteomes" id="UP000005926">
    <property type="component" value="Unassembled WGS sequence"/>
</dbReference>
<gene>
    <name evidence="4" type="ORF">HMPREF0444_0848</name>
</gene>
<keyword evidence="2" id="KW-1133">Transmembrane helix</keyword>
<dbReference type="Pfam" id="PF02397">
    <property type="entry name" value="Bac_transf"/>
    <property type="match status" value="1"/>
</dbReference>
<feature type="domain" description="Bacterial sugar transferase" evidence="3">
    <location>
        <begin position="38"/>
        <end position="235"/>
    </location>
</feature>
<keyword evidence="5" id="KW-1185">Reference proteome</keyword>
<comment type="caution">
    <text evidence="4">The sequence shown here is derived from an EMBL/GenBank/DDBJ whole genome shotgun (WGS) entry which is preliminary data.</text>
</comment>
<keyword evidence="4" id="KW-0808">Transferase</keyword>
<evidence type="ECO:0000256" key="1">
    <source>
        <dbReference type="ARBA" id="ARBA00006464"/>
    </source>
</evidence>
<feature type="transmembrane region" description="Helical" evidence="2">
    <location>
        <begin position="40"/>
        <end position="64"/>
    </location>
</feature>
<dbReference type="PANTHER" id="PTHR30576">
    <property type="entry name" value="COLANIC BIOSYNTHESIS UDP-GLUCOSE LIPID CARRIER TRANSFERASE"/>
    <property type="match status" value="1"/>
</dbReference>
<reference evidence="4 5" key="1">
    <citation type="submission" date="2009-08" db="EMBL/GenBank/DDBJ databases">
        <authorList>
            <person name="Muzny D."/>
            <person name="Qin X."/>
            <person name="Deng J."/>
            <person name="Jiang H."/>
            <person name="Liu Y."/>
            <person name="Qu J."/>
            <person name="Song X.-Z."/>
            <person name="Zhang L."/>
            <person name="Thornton R."/>
            <person name="Coyle M."/>
            <person name="Francisco L."/>
            <person name="Jackson L."/>
            <person name="Javaid M."/>
            <person name="Korchina V."/>
            <person name="Kovar C."/>
            <person name="Mata R."/>
            <person name="Mathew T."/>
            <person name="Ngo R."/>
            <person name="Nguyen L."/>
            <person name="Nguyen N."/>
            <person name="Okwuonu G."/>
            <person name="Ongeri F."/>
            <person name="Pham C."/>
            <person name="Simmons D."/>
            <person name="Wilczek-Boney K."/>
            <person name="Hale W."/>
            <person name="Jakkamsetti A."/>
            <person name="Pham P."/>
            <person name="Ruth R."/>
            <person name="San Lucas F."/>
            <person name="Warren J."/>
            <person name="Zhang J."/>
            <person name="Zhao Z."/>
            <person name="Zhou C."/>
            <person name="Zhu D."/>
            <person name="Lee S."/>
            <person name="Bess C."/>
            <person name="Blankenburg K."/>
            <person name="Forbes L."/>
            <person name="Fu Q."/>
            <person name="Gubbala S."/>
            <person name="Hirani K."/>
            <person name="Jayaseelan J.C."/>
            <person name="Lara F."/>
            <person name="Munidasa M."/>
            <person name="Palculict T."/>
            <person name="Patil S."/>
            <person name="Pu L.-L."/>
            <person name="Saada N."/>
            <person name="Tang L."/>
            <person name="Weissenberger G."/>
            <person name="Zhu Y."/>
            <person name="Hemphill L."/>
            <person name="Shang Y."/>
            <person name="Youmans B."/>
            <person name="Ayvaz T."/>
            <person name="Ross M."/>
            <person name="Santibanez J."/>
            <person name="Aqrawi P."/>
            <person name="Gross S."/>
            <person name="Joshi V."/>
            <person name="Fowler G."/>
            <person name="Nazareth L."/>
            <person name="Reid J."/>
            <person name="Worley K."/>
            <person name="Petrosino J."/>
            <person name="Highlander S."/>
            <person name="Gibbs R."/>
        </authorList>
    </citation>
    <scope>NUCLEOTIDE SEQUENCE [LARGE SCALE GENOMIC DNA]</scope>
    <source>
        <strain evidence="4 5">ATCC 49175</strain>
    </source>
</reference>
<dbReference type="PANTHER" id="PTHR30576:SF0">
    <property type="entry name" value="UNDECAPRENYL-PHOSPHATE N-ACETYLGALACTOSAMINYL 1-PHOSPHATE TRANSFERASE-RELATED"/>
    <property type="match status" value="1"/>
</dbReference>
<dbReference type="HOGENOM" id="CLU_024920_1_2_9"/>
<dbReference type="InterPro" id="IPR003362">
    <property type="entry name" value="Bact_transf"/>
</dbReference>
<comment type="similarity">
    <text evidence="1">Belongs to the bacterial sugar transferase family.</text>
</comment>
<proteinExistence type="inferred from homology"/>
<dbReference type="GO" id="GO:0016780">
    <property type="term" value="F:phosphotransferase activity, for other substituted phosphate groups"/>
    <property type="evidence" value="ECO:0007669"/>
    <property type="project" value="TreeGrafter"/>
</dbReference>
<protein>
    <submittedName>
        <fullName evidence="4">Bacterial sugar transferase</fullName>
        <ecNumber evidence="4">2.4.1.-</ecNumber>
    </submittedName>
</protein>
<evidence type="ECO:0000313" key="4">
    <source>
        <dbReference type="EMBL" id="EEW37489.1"/>
    </source>
</evidence>
<dbReference type="eggNOG" id="COG2148">
    <property type="taxonomic scope" value="Bacteria"/>
</dbReference>
<organism evidence="4 5">
    <name type="scientific">Granulicatella adiacens ATCC 49175</name>
    <dbReference type="NCBI Taxonomy" id="638301"/>
    <lineage>
        <taxon>Bacteria</taxon>
        <taxon>Bacillati</taxon>
        <taxon>Bacillota</taxon>
        <taxon>Bacilli</taxon>
        <taxon>Lactobacillales</taxon>
        <taxon>Carnobacteriaceae</taxon>
        <taxon>Granulicatella</taxon>
    </lineage>
</organism>
<accession>C8NG03</accession>
<dbReference type="EMBL" id="ACKZ01000016">
    <property type="protein sequence ID" value="EEW37489.1"/>
    <property type="molecule type" value="Genomic_DNA"/>
</dbReference>
<dbReference type="GO" id="GO:0016757">
    <property type="term" value="F:glycosyltransferase activity"/>
    <property type="evidence" value="ECO:0007669"/>
    <property type="project" value="UniProtKB-KW"/>
</dbReference>
<sequence length="235" mass="26979">MKGEVMEEKNSLPEFMRNELVINKQKELRQKKGYLISKRIFDIVVSLLLLIPLSIVFIIIAIAIKLEDGGPVFYRQERVTTNGRIFKIFKFRTMILNADKVGPLVTQDHDPRITKVGRRVRNYRLDEVAQLLNVLIGDMSFVGARPEVKKYVDAYTPEMQTTLLLPAGVTSLAAIEFRHEAEKIAKWTEQGLSVDEAYIQHILPEKMQYNIDYLNECSLKKDIAIMVKTVIAVLK</sequence>
<evidence type="ECO:0000256" key="2">
    <source>
        <dbReference type="SAM" id="Phobius"/>
    </source>
</evidence>
<dbReference type="AlphaFoldDB" id="C8NG03"/>